<dbReference type="EMBL" id="JANPWB010000013">
    <property type="protein sequence ID" value="KAJ1105669.1"/>
    <property type="molecule type" value="Genomic_DNA"/>
</dbReference>
<accession>A0AAV7MRF6</accession>
<feature type="region of interest" description="Disordered" evidence="1">
    <location>
        <begin position="60"/>
        <end position="103"/>
    </location>
</feature>
<gene>
    <name evidence="2" type="ORF">NDU88_003074</name>
</gene>
<reference evidence="2" key="1">
    <citation type="journal article" date="2022" name="bioRxiv">
        <title>Sequencing and chromosome-scale assembly of the giantPleurodeles waltlgenome.</title>
        <authorList>
            <person name="Brown T."/>
            <person name="Elewa A."/>
            <person name="Iarovenko S."/>
            <person name="Subramanian E."/>
            <person name="Araus A.J."/>
            <person name="Petzold A."/>
            <person name="Susuki M."/>
            <person name="Suzuki K.-i.T."/>
            <person name="Hayashi T."/>
            <person name="Toyoda A."/>
            <person name="Oliveira C."/>
            <person name="Osipova E."/>
            <person name="Leigh N.D."/>
            <person name="Simon A."/>
            <person name="Yun M.H."/>
        </authorList>
    </citation>
    <scope>NUCLEOTIDE SEQUENCE</scope>
    <source>
        <strain evidence="2">20211129_DDA</strain>
        <tissue evidence="2">Liver</tissue>
    </source>
</reference>
<dbReference type="Proteomes" id="UP001066276">
    <property type="component" value="Chromosome 9"/>
</dbReference>
<evidence type="ECO:0000256" key="1">
    <source>
        <dbReference type="SAM" id="MobiDB-lite"/>
    </source>
</evidence>
<comment type="caution">
    <text evidence="2">The sequence shown here is derived from an EMBL/GenBank/DDBJ whole genome shotgun (WGS) entry which is preliminary data.</text>
</comment>
<feature type="region of interest" description="Disordered" evidence="1">
    <location>
        <begin position="19"/>
        <end position="41"/>
    </location>
</feature>
<dbReference type="AlphaFoldDB" id="A0AAV7MRF6"/>
<proteinExistence type="predicted"/>
<evidence type="ECO:0000313" key="3">
    <source>
        <dbReference type="Proteomes" id="UP001066276"/>
    </source>
</evidence>
<sequence>MGVRSAALALVGGFGALSRGSRRGLAARTPQPHQHPQPVRPAVRELRSCSSGYCSFPQMSGPLAGSSPIANGSDNLGKRPPATPQLTPAEAARPRVRLAGAPP</sequence>
<organism evidence="2 3">
    <name type="scientific">Pleurodeles waltl</name>
    <name type="common">Iberian ribbed newt</name>
    <dbReference type="NCBI Taxonomy" id="8319"/>
    <lineage>
        <taxon>Eukaryota</taxon>
        <taxon>Metazoa</taxon>
        <taxon>Chordata</taxon>
        <taxon>Craniata</taxon>
        <taxon>Vertebrata</taxon>
        <taxon>Euteleostomi</taxon>
        <taxon>Amphibia</taxon>
        <taxon>Batrachia</taxon>
        <taxon>Caudata</taxon>
        <taxon>Salamandroidea</taxon>
        <taxon>Salamandridae</taxon>
        <taxon>Pleurodelinae</taxon>
        <taxon>Pleurodeles</taxon>
    </lineage>
</organism>
<keyword evidence="3" id="KW-1185">Reference proteome</keyword>
<name>A0AAV7MRF6_PLEWA</name>
<evidence type="ECO:0000313" key="2">
    <source>
        <dbReference type="EMBL" id="KAJ1105669.1"/>
    </source>
</evidence>
<protein>
    <submittedName>
        <fullName evidence="2">Uncharacterized protein</fullName>
    </submittedName>
</protein>